<gene>
    <name evidence="1" type="ORF">A6J39_011605</name>
</gene>
<dbReference type="RefSeq" id="WP_019232337.1">
    <property type="nucleotide sequence ID" value="NZ_CAAAHR010000004.1"/>
</dbReference>
<evidence type="ECO:0000313" key="1">
    <source>
        <dbReference type="EMBL" id="PNL61802.1"/>
    </source>
</evidence>
<evidence type="ECO:0000313" key="2">
    <source>
        <dbReference type="Proteomes" id="UP000192511"/>
    </source>
</evidence>
<name>A0AAX0WT56_9GAMM</name>
<dbReference type="AlphaFoldDB" id="A0AAX0WT56"/>
<accession>A0AAX0WT56</accession>
<proteinExistence type="predicted"/>
<keyword evidence="2" id="KW-1185">Reference proteome</keyword>
<dbReference type="GeneID" id="98065866"/>
<evidence type="ECO:0008006" key="3">
    <source>
        <dbReference type="Google" id="ProtNLM"/>
    </source>
</evidence>
<dbReference type="InterPro" id="IPR029033">
    <property type="entry name" value="His_PPase_superfam"/>
</dbReference>
<dbReference type="EMBL" id="NBTX02000004">
    <property type="protein sequence ID" value="PNL61802.1"/>
    <property type="molecule type" value="Genomic_DNA"/>
</dbReference>
<sequence>MALSKFEQYQDEIQRLVNEFNSIFEPVFERYGNILTPDWYAQYQKEVKNLTKSLYESTENYLREEYGAENFKLIQLFRHGECTEVDKGLGFKPNANINSAANENMNHFDYSSLVHNTNPTTNAVKVLFSTMTRATVTAAHFVENLSQKGIQVFAKSSRKITEIAEGPSGVGIEKKSDYVELLNPFSGVKLQHRLMLAASFVGFGLTGKAIKKNKASKAASVKIIEDNTTIFESDSSPGHNHSSEVNKTKDCEREYGLANEIIDSIKDSNNNPGDVIVVGHGNSIRDTLTKFFPNYANQHRKKDALNFAENQSLMVFEVDGKKQLFMLPFRIQVDQHTPGKMNVRSVDYAELSDYYRYDAVPSNAEERKINDSDSSNDISIEEQINNGYEVMNGLLVSNEPERIIHSLAELLPESANNTNPAYFDVQNRNESKKKKEEVVVREYADDTTEEYGFSIN</sequence>
<comment type="caution">
    <text evidence="1">The sequence shown here is derived from an EMBL/GenBank/DDBJ whole genome shotgun (WGS) entry which is preliminary data.</text>
</comment>
<dbReference type="Gene3D" id="3.40.50.1240">
    <property type="entry name" value="Phosphoglycerate mutase-like"/>
    <property type="match status" value="1"/>
</dbReference>
<dbReference type="Proteomes" id="UP000192511">
    <property type="component" value="Unassembled WGS sequence"/>
</dbReference>
<protein>
    <recommendedName>
        <fullName evidence="3">Phosphoglycerate mutase</fullName>
    </recommendedName>
</protein>
<reference evidence="1" key="1">
    <citation type="submission" date="2017-12" db="EMBL/GenBank/DDBJ databases">
        <title>FDA dAtabase for Regulatory Grade micrObial Sequences (FDA-ARGOS): Supporting development and validation of Infectious Disease Dx tests.</title>
        <authorList>
            <person name="Kerrigan L."/>
            <person name="Tallon L.J."/>
            <person name="Sadzewicz L."/>
            <person name="Sengamalay N."/>
            <person name="Ott S."/>
            <person name="Godinez A."/>
            <person name="Nagaraj S."/>
            <person name="Vavikolanu K."/>
            <person name="Vyas G."/>
            <person name="Nadendla S."/>
            <person name="Aluvathingal J."/>
            <person name="Sichtig H."/>
        </authorList>
    </citation>
    <scope>NUCLEOTIDE SEQUENCE [LARGE SCALE GENOMIC DNA]</scope>
    <source>
        <strain evidence="1">FDAARGOS_200</strain>
    </source>
</reference>
<organism evidence="1 2">
    <name type="scientific">Legionella anisa</name>
    <dbReference type="NCBI Taxonomy" id="28082"/>
    <lineage>
        <taxon>Bacteria</taxon>
        <taxon>Pseudomonadati</taxon>
        <taxon>Pseudomonadota</taxon>
        <taxon>Gammaproteobacteria</taxon>
        <taxon>Legionellales</taxon>
        <taxon>Legionellaceae</taxon>
        <taxon>Legionella</taxon>
    </lineage>
</organism>